<evidence type="ECO:0000313" key="2">
    <source>
        <dbReference type="Proteomes" id="UP001526143"/>
    </source>
</evidence>
<comment type="caution">
    <text evidence="1">The sequence shown here is derived from an EMBL/GenBank/DDBJ whole genome shotgun (WGS) entry which is preliminary data.</text>
</comment>
<dbReference type="Proteomes" id="UP001526143">
    <property type="component" value="Unassembled WGS sequence"/>
</dbReference>
<keyword evidence="2" id="KW-1185">Reference proteome</keyword>
<sequence length="157" mass="17462">MINKTYQGSNMSGYSFVPPIWVVCTQEGLRVRIALEPELFGTVTDGEQLQSIRRFQRFGSSPANGDYIEGIAAVTSQVGLVVGIHRRLYVTWITPALDPVLNFSQYFATILALPIAMTELYPKIPNRSNRAVTLLQTQRFASPSNLSENTDSKPPKI</sequence>
<proteinExistence type="predicted"/>
<gene>
    <name evidence="1" type="ORF">OGM63_19115</name>
</gene>
<organism evidence="1 2">
    <name type="scientific">Plectonema radiosum NIES-515</name>
    <dbReference type="NCBI Taxonomy" id="2986073"/>
    <lineage>
        <taxon>Bacteria</taxon>
        <taxon>Bacillati</taxon>
        <taxon>Cyanobacteriota</taxon>
        <taxon>Cyanophyceae</taxon>
        <taxon>Oscillatoriophycideae</taxon>
        <taxon>Oscillatoriales</taxon>
        <taxon>Microcoleaceae</taxon>
        <taxon>Plectonema</taxon>
    </lineage>
</organism>
<name>A0ABT3B2J3_9CYAN</name>
<evidence type="ECO:0000313" key="1">
    <source>
        <dbReference type="EMBL" id="MCV3215596.1"/>
    </source>
</evidence>
<dbReference type="RefSeq" id="WP_263747240.1">
    <property type="nucleotide sequence ID" value="NZ_JAOWRF010000276.1"/>
</dbReference>
<dbReference type="EMBL" id="JAOWRF010000276">
    <property type="protein sequence ID" value="MCV3215596.1"/>
    <property type="molecule type" value="Genomic_DNA"/>
</dbReference>
<reference evidence="1 2" key="1">
    <citation type="submission" date="2022-10" db="EMBL/GenBank/DDBJ databases">
        <title>Identification of biosynthetic pathway for the production of the potent trypsin inhibitor radiosumin.</title>
        <authorList>
            <person name="Fewer D.P."/>
            <person name="Delbaje E."/>
            <person name="Ouyang X."/>
            <person name="Agostino P.D."/>
            <person name="Wahlsten M."/>
            <person name="Jokela J."/>
            <person name="Permi P."/>
            <person name="Haapaniemi E."/>
            <person name="Koistinen H."/>
        </authorList>
    </citation>
    <scope>NUCLEOTIDE SEQUENCE [LARGE SCALE GENOMIC DNA]</scope>
    <source>
        <strain evidence="1 2">NIES-515</strain>
    </source>
</reference>
<accession>A0ABT3B2J3</accession>
<protein>
    <submittedName>
        <fullName evidence="1">Uncharacterized protein</fullName>
    </submittedName>
</protein>